<organism evidence="3 4">
    <name type="scientific">Helicostylum pulchrum</name>
    <dbReference type="NCBI Taxonomy" id="562976"/>
    <lineage>
        <taxon>Eukaryota</taxon>
        <taxon>Fungi</taxon>
        <taxon>Fungi incertae sedis</taxon>
        <taxon>Mucoromycota</taxon>
        <taxon>Mucoromycotina</taxon>
        <taxon>Mucoromycetes</taxon>
        <taxon>Mucorales</taxon>
        <taxon>Mucorineae</taxon>
        <taxon>Mucoraceae</taxon>
        <taxon>Helicostylum</taxon>
    </lineage>
</organism>
<accession>A0ABP9Y423</accession>
<name>A0ABP9Y423_9FUNG</name>
<evidence type="ECO:0000313" key="3">
    <source>
        <dbReference type="EMBL" id="GAA5801734.1"/>
    </source>
</evidence>
<reference evidence="3 4" key="1">
    <citation type="submission" date="2024-04" db="EMBL/GenBank/DDBJ databases">
        <title>genome sequences of Mucor flavus KT1a and Helicostylum pulchrum KT1b strains isolation_sourced from the surface of a dry-aged beef.</title>
        <authorList>
            <person name="Toyotome T."/>
            <person name="Hosono M."/>
            <person name="Torimaru M."/>
            <person name="Fukuda K."/>
            <person name="Mikami N."/>
        </authorList>
    </citation>
    <scope>NUCLEOTIDE SEQUENCE [LARGE SCALE GENOMIC DNA]</scope>
    <source>
        <strain evidence="3 4">KT1b</strain>
    </source>
</reference>
<feature type="compositionally biased region" description="Low complexity" evidence="2">
    <location>
        <begin position="293"/>
        <end position="309"/>
    </location>
</feature>
<feature type="region of interest" description="Disordered" evidence="2">
    <location>
        <begin position="210"/>
        <end position="261"/>
    </location>
</feature>
<feature type="compositionally biased region" description="Polar residues" evidence="2">
    <location>
        <begin position="225"/>
        <end position="261"/>
    </location>
</feature>
<evidence type="ECO:0000313" key="4">
    <source>
        <dbReference type="Proteomes" id="UP001476247"/>
    </source>
</evidence>
<sequence length="344" mass="40021">MTPIGKWFNRPRRNSSPTRAALTEYMNVSSSSSQQRNNTFPPTAAPQQRAPMLITSSFYNQEYPFETYDSSAAEEEEHTAAAAIKEPITPVEPSTLMYNQQNFVQEPSHYASTTQQNINIPQPHHHHHDESYYTREPYRATNERAPTPFTSERYTDITEDPCHGKTFSVKDLADFEKLQLDFKKLEKKHKKKEKKIQELEYLLYSKSMETQPVPVPKPNRGYRSFDSSTLSRPPVTPNHQYTRSFDIPRSNNKPTSAPKLTSSYQSYYEPYYGYGQDYYYCANQTPSSSYYYPSGSSLETSSRRTSSSTQQHRYNSFDNGPDENDDAIRMNYYLRYYHGRRPTT</sequence>
<proteinExistence type="predicted"/>
<evidence type="ECO:0000256" key="2">
    <source>
        <dbReference type="SAM" id="MobiDB-lite"/>
    </source>
</evidence>
<feature type="region of interest" description="Disordered" evidence="2">
    <location>
        <begin position="26"/>
        <end position="49"/>
    </location>
</feature>
<feature type="region of interest" description="Disordered" evidence="2">
    <location>
        <begin position="293"/>
        <end position="325"/>
    </location>
</feature>
<keyword evidence="1" id="KW-0175">Coiled coil</keyword>
<dbReference type="Proteomes" id="UP001476247">
    <property type="component" value="Unassembled WGS sequence"/>
</dbReference>
<protein>
    <submittedName>
        <fullName evidence="3">Uncharacterized protein</fullName>
    </submittedName>
</protein>
<gene>
    <name evidence="3" type="ORF">HPULCUR_007186</name>
</gene>
<comment type="caution">
    <text evidence="3">The sequence shown here is derived from an EMBL/GenBank/DDBJ whole genome shotgun (WGS) entry which is preliminary data.</text>
</comment>
<feature type="coiled-coil region" evidence="1">
    <location>
        <begin position="175"/>
        <end position="202"/>
    </location>
</feature>
<dbReference type="EMBL" id="BAABUJ010000020">
    <property type="protein sequence ID" value="GAA5801734.1"/>
    <property type="molecule type" value="Genomic_DNA"/>
</dbReference>
<evidence type="ECO:0000256" key="1">
    <source>
        <dbReference type="SAM" id="Coils"/>
    </source>
</evidence>
<keyword evidence="4" id="KW-1185">Reference proteome</keyword>